<feature type="chain" id="PRO_5044840540" description="Chitin-binding type-2 domain-containing protein" evidence="7">
    <location>
        <begin position="20"/>
        <end position="307"/>
    </location>
</feature>
<sequence length="307" mass="34122">MKSSLKFAVLLALVATACAKPASSKENTSTNVCKGQKDGTKFPDMKNCSKYIKCEKSKETSKSCGGSKSFDVVSLTCVKSSGAVCFQAPAPTTELPIVEDPIPECFSVNEADCGMYYDCNGEAHWERCLEGYIYYPKLRSCLPGNVETCQFYKTRCTLKVLQFVMSISTPLLAVVACAILVVGTSSDLVDRLLESDYYISKPASKPRPPSAPKATFKEKWCLPHYKSSEEVIAQPKYKPVKVPPKPSKCEPKEPCVQLVKSYKAPKPTQKPRVLAEIIYQPSRCTKQPVQPCNEHVYREDQPYVMYD</sequence>
<dbReference type="Gene3D" id="2.170.140.10">
    <property type="entry name" value="Chitin binding domain"/>
    <property type="match status" value="1"/>
</dbReference>
<evidence type="ECO:0000313" key="10">
    <source>
        <dbReference type="Proteomes" id="UP001562425"/>
    </source>
</evidence>
<evidence type="ECO:0000256" key="7">
    <source>
        <dbReference type="SAM" id="SignalP"/>
    </source>
</evidence>
<reference evidence="9 10" key="1">
    <citation type="submission" date="2024-05" db="EMBL/GenBank/DDBJ databases">
        <title>Culex pipiens pipiens assembly and annotation.</title>
        <authorList>
            <person name="Alout H."/>
            <person name="Durand T."/>
        </authorList>
    </citation>
    <scope>NUCLEOTIDE SEQUENCE [LARGE SCALE GENOMIC DNA]</scope>
    <source>
        <strain evidence="9">HA-2024</strain>
        <tissue evidence="9">Whole body</tissue>
    </source>
</reference>
<evidence type="ECO:0000259" key="8">
    <source>
        <dbReference type="PROSITE" id="PS50940"/>
    </source>
</evidence>
<feature type="transmembrane region" description="Helical" evidence="6">
    <location>
        <begin position="160"/>
        <end position="182"/>
    </location>
</feature>
<dbReference type="GO" id="GO:0008061">
    <property type="term" value="F:chitin binding"/>
    <property type="evidence" value="ECO:0007669"/>
    <property type="project" value="UniProtKB-KW"/>
</dbReference>
<keyword evidence="10" id="KW-1185">Reference proteome</keyword>
<dbReference type="InterPro" id="IPR051940">
    <property type="entry name" value="Chitin_bind-dev_reg"/>
</dbReference>
<keyword evidence="1" id="KW-0147">Chitin-binding</keyword>
<keyword evidence="6" id="KW-1133">Transmembrane helix</keyword>
<dbReference type="PROSITE" id="PS50940">
    <property type="entry name" value="CHIT_BIND_II"/>
    <property type="match status" value="1"/>
</dbReference>
<evidence type="ECO:0000256" key="5">
    <source>
        <dbReference type="ARBA" id="ARBA00023180"/>
    </source>
</evidence>
<proteinExistence type="predicted"/>
<keyword evidence="2 7" id="KW-0732">Signal</keyword>
<keyword evidence="6" id="KW-0812">Transmembrane</keyword>
<evidence type="ECO:0000256" key="1">
    <source>
        <dbReference type="ARBA" id="ARBA00022669"/>
    </source>
</evidence>
<dbReference type="EMBL" id="JBEHCU010007066">
    <property type="protein sequence ID" value="KAL1395615.1"/>
    <property type="molecule type" value="Genomic_DNA"/>
</dbReference>
<evidence type="ECO:0000256" key="3">
    <source>
        <dbReference type="ARBA" id="ARBA00022737"/>
    </source>
</evidence>
<dbReference type="InterPro" id="IPR036508">
    <property type="entry name" value="Chitin-bd_dom_sf"/>
</dbReference>
<dbReference type="SUPFAM" id="SSF57625">
    <property type="entry name" value="Invertebrate chitin-binding proteins"/>
    <property type="match status" value="2"/>
</dbReference>
<protein>
    <recommendedName>
        <fullName evidence="8">Chitin-binding type-2 domain-containing protein</fullName>
    </recommendedName>
</protein>
<comment type="caution">
    <text evidence="9">The sequence shown here is derived from an EMBL/GenBank/DDBJ whole genome shotgun (WGS) entry which is preliminary data.</text>
</comment>
<accession>A0ABD1D8D3</accession>
<keyword evidence="4" id="KW-1015">Disulfide bond</keyword>
<evidence type="ECO:0000256" key="4">
    <source>
        <dbReference type="ARBA" id="ARBA00023157"/>
    </source>
</evidence>
<dbReference type="PANTHER" id="PTHR23301:SF0">
    <property type="entry name" value="CHITIN-BINDING TYPE-2 DOMAIN-CONTAINING PROTEIN-RELATED"/>
    <property type="match status" value="1"/>
</dbReference>
<evidence type="ECO:0000256" key="2">
    <source>
        <dbReference type="ARBA" id="ARBA00022729"/>
    </source>
</evidence>
<keyword evidence="6" id="KW-0472">Membrane</keyword>
<organism evidence="9 10">
    <name type="scientific">Culex pipiens pipiens</name>
    <name type="common">Northern house mosquito</name>
    <dbReference type="NCBI Taxonomy" id="38569"/>
    <lineage>
        <taxon>Eukaryota</taxon>
        <taxon>Metazoa</taxon>
        <taxon>Ecdysozoa</taxon>
        <taxon>Arthropoda</taxon>
        <taxon>Hexapoda</taxon>
        <taxon>Insecta</taxon>
        <taxon>Pterygota</taxon>
        <taxon>Neoptera</taxon>
        <taxon>Endopterygota</taxon>
        <taxon>Diptera</taxon>
        <taxon>Nematocera</taxon>
        <taxon>Culicoidea</taxon>
        <taxon>Culicidae</taxon>
        <taxon>Culicinae</taxon>
        <taxon>Culicini</taxon>
        <taxon>Culex</taxon>
        <taxon>Culex</taxon>
    </lineage>
</organism>
<evidence type="ECO:0000313" key="9">
    <source>
        <dbReference type="EMBL" id="KAL1395615.1"/>
    </source>
</evidence>
<evidence type="ECO:0000256" key="6">
    <source>
        <dbReference type="SAM" id="Phobius"/>
    </source>
</evidence>
<dbReference type="InterPro" id="IPR002557">
    <property type="entry name" value="Chitin-bd_dom"/>
</dbReference>
<dbReference type="PROSITE" id="PS51257">
    <property type="entry name" value="PROKAR_LIPOPROTEIN"/>
    <property type="match status" value="1"/>
</dbReference>
<dbReference type="Proteomes" id="UP001562425">
    <property type="component" value="Unassembled WGS sequence"/>
</dbReference>
<name>A0ABD1D8D3_CULPP</name>
<dbReference type="Pfam" id="PF01607">
    <property type="entry name" value="CBM_14"/>
    <property type="match status" value="1"/>
</dbReference>
<feature type="domain" description="Chitin-binding type-2" evidence="8">
    <location>
        <begin position="30"/>
        <end position="87"/>
    </location>
</feature>
<dbReference type="SMART" id="SM00494">
    <property type="entry name" value="ChtBD2"/>
    <property type="match status" value="2"/>
</dbReference>
<gene>
    <name evidence="9" type="ORF">pipiens_011120</name>
</gene>
<keyword evidence="5" id="KW-0325">Glycoprotein</keyword>
<feature type="signal peptide" evidence="7">
    <location>
        <begin position="1"/>
        <end position="19"/>
    </location>
</feature>
<keyword evidence="3" id="KW-0677">Repeat</keyword>
<dbReference type="PANTHER" id="PTHR23301">
    <property type="entry name" value="CHITIN BINDING PERITROPHIN-A"/>
    <property type="match status" value="1"/>
</dbReference>
<dbReference type="AlphaFoldDB" id="A0ABD1D8D3"/>